<evidence type="ECO:0000256" key="2">
    <source>
        <dbReference type="ARBA" id="ARBA00022723"/>
    </source>
</evidence>
<dbReference type="SUPFAM" id="SSF102215">
    <property type="entry name" value="Creatininase"/>
    <property type="match status" value="1"/>
</dbReference>
<proteinExistence type="predicted"/>
<gene>
    <name evidence="5" type="ORF">ENS19_04885</name>
</gene>
<dbReference type="GO" id="GO:0046872">
    <property type="term" value="F:metal ion binding"/>
    <property type="evidence" value="ECO:0007669"/>
    <property type="project" value="UniProtKB-KW"/>
</dbReference>
<accession>A0A7C3F5X7</accession>
<keyword evidence="2" id="KW-0479">Metal-binding</keyword>
<dbReference type="GO" id="GO:0016811">
    <property type="term" value="F:hydrolase activity, acting on carbon-nitrogen (but not peptide) bonds, in linear amides"/>
    <property type="evidence" value="ECO:0007669"/>
    <property type="project" value="TreeGrafter"/>
</dbReference>
<reference evidence="5" key="1">
    <citation type="journal article" date="2020" name="mSystems">
        <title>Genome- and Community-Level Interaction Insights into Carbon Utilization and Element Cycling Functions of Hydrothermarchaeota in Hydrothermal Sediment.</title>
        <authorList>
            <person name="Zhou Z."/>
            <person name="Liu Y."/>
            <person name="Xu W."/>
            <person name="Pan J."/>
            <person name="Luo Z.H."/>
            <person name="Li M."/>
        </authorList>
    </citation>
    <scope>NUCLEOTIDE SEQUENCE [LARGE SCALE GENOMIC DNA]</scope>
    <source>
        <strain evidence="5">SpSt-468</strain>
    </source>
</reference>
<dbReference type="GO" id="GO:0009231">
    <property type="term" value="P:riboflavin biosynthetic process"/>
    <property type="evidence" value="ECO:0007669"/>
    <property type="project" value="TreeGrafter"/>
</dbReference>
<sequence>MKWASLTGPAFEDAKKEVAILPIGSIERHGDHLPLGTDGFLPTYIADEAEEEMDAIVMPTLWYGSCNAMHDFPGTIDVDSMALTNYLASLMREINRNGVKILVVINGHGGNSTPINMAARRISAETPLSIIVLDWWKDLGSEKSHLFAFPGHAGEDETSAMLAVWEGGVDMQRALSNDVRYPAFKIHSRLLDSKIYKMAITGDATNATKEKGEALLRAAIADLVKIIKSAKAELMI</sequence>
<evidence type="ECO:0000256" key="4">
    <source>
        <dbReference type="ARBA" id="ARBA00022833"/>
    </source>
</evidence>
<keyword evidence="4" id="KW-0862">Zinc</keyword>
<dbReference type="PANTHER" id="PTHR35005">
    <property type="entry name" value="3-DEHYDRO-SCYLLO-INOSOSE HYDROLASE"/>
    <property type="match status" value="1"/>
</dbReference>
<comment type="caution">
    <text evidence="5">The sequence shown here is derived from an EMBL/GenBank/DDBJ whole genome shotgun (WGS) entry which is preliminary data.</text>
</comment>
<evidence type="ECO:0000313" key="5">
    <source>
        <dbReference type="EMBL" id="HFK20602.1"/>
    </source>
</evidence>
<dbReference type="AlphaFoldDB" id="A0A7C3F5X7"/>
<organism evidence="5">
    <name type="scientific">Candidatus Methanomethylicus mesodigestus</name>
    <dbReference type="NCBI Taxonomy" id="1867258"/>
    <lineage>
        <taxon>Archaea</taxon>
        <taxon>Thermoproteota</taxon>
        <taxon>Methanosuratincolia</taxon>
        <taxon>Candidatus Methanomethylicales</taxon>
        <taxon>Candidatus Methanomethylicaceae</taxon>
        <taxon>Candidatus Methanomethylicus</taxon>
    </lineage>
</organism>
<dbReference type="PANTHER" id="PTHR35005:SF1">
    <property type="entry name" value="2-AMINO-5-FORMYLAMINO-6-RIBOSYLAMINOPYRIMIDIN-4(3H)-ONE 5'-MONOPHOSPHATE DEFORMYLASE"/>
    <property type="match status" value="1"/>
</dbReference>
<comment type="cofactor">
    <cofactor evidence="1">
        <name>Zn(2+)</name>
        <dbReference type="ChEBI" id="CHEBI:29105"/>
    </cofactor>
</comment>
<protein>
    <submittedName>
        <fullName evidence="5">Creatininase family protein</fullName>
    </submittedName>
</protein>
<dbReference type="EMBL" id="DSTX01000007">
    <property type="protein sequence ID" value="HFK20602.1"/>
    <property type="molecule type" value="Genomic_DNA"/>
</dbReference>
<keyword evidence="3" id="KW-0378">Hydrolase</keyword>
<dbReference type="Pfam" id="PF02633">
    <property type="entry name" value="Creatininase"/>
    <property type="match status" value="1"/>
</dbReference>
<dbReference type="Gene3D" id="3.40.50.10310">
    <property type="entry name" value="Creatininase"/>
    <property type="match status" value="1"/>
</dbReference>
<evidence type="ECO:0000256" key="3">
    <source>
        <dbReference type="ARBA" id="ARBA00022801"/>
    </source>
</evidence>
<dbReference type="InterPro" id="IPR003785">
    <property type="entry name" value="Creatininase/forma_Hydrolase"/>
</dbReference>
<evidence type="ECO:0000256" key="1">
    <source>
        <dbReference type="ARBA" id="ARBA00001947"/>
    </source>
</evidence>
<name>A0A7C3F5X7_9CREN</name>
<dbReference type="InterPro" id="IPR024087">
    <property type="entry name" value="Creatininase-like_sf"/>
</dbReference>